<dbReference type="EMBL" id="CAXIEN010000418">
    <property type="protein sequence ID" value="CAL1297241.1"/>
    <property type="molecule type" value="Genomic_DNA"/>
</dbReference>
<accession>A0AAV2BLV0</accession>
<comment type="caution">
    <text evidence="1">The sequence shown here is derived from an EMBL/GenBank/DDBJ whole genome shotgun (WGS) entry which is preliminary data.</text>
</comment>
<organism evidence="1 2">
    <name type="scientific">Larinioides sclopetarius</name>
    <dbReference type="NCBI Taxonomy" id="280406"/>
    <lineage>
        <taxon>Eukaryota</taxon>
        <taxon>Metazoa</taxon>
        <taxon>Ecdysozoa</taxon>
        <taxon>Arthropoda</taxon>
        <taxon>Chelicerata</taxon>
        <taxon>Arachnida</taxon>
        <taxon>Araneae</taxon>
        <taxon>Araneomorphae</taxon>
        <taxon>Entelegynae</taxon>
        <taxon>Araneoidea</taxon>
        <taxon>Araneidae</taxon>
        <taxon>Larinioides</taxon>
    </lineage>
</organism>
<proteinExistence type="predicted"/>
<evidence type="ECO:0000313" key="2">
    <source>
        <dbReference type="Proteomes" id="UP001497382"/>
    </source>
</evidence>
<keyword evidence="2" id="KW-1185">Reference proteome</keyword>
<name>A0AAV2BLV0_9ARAC</name>
<sequence length="83" mass="10401">MYYKSRVHFNFEIWEKFANIFNRLIFKVIKVMEEFNTKIFYESSEDIMNDIILHEPEDLSFWEEFYFPVFRIFSGGFLRQYTK</sequence>
<gene>
    <name evidence="1" type="ORF">LARSCL_LOCUS20195</name>
</gene>
<evidence type="ECO:0000313" key="1">
    <source>
        <dbReference type="EMBL" id="CAL1297241.1"/>
    </source>
</evidence>
<dbReference type="AlphaFoldDB" id="A0AAV2BLV0"/>
<reference evidence="1 2" key="1">
    <citation type="submission" date="2024-04" db="EMBL/GenBank/DDBJ databases">
        <authorList>
            <person name="Rising A."/>
            <person name="Reimegard J."/>
            <person name="Sonavane S."/>
            <person name="Akerstrom W."/>
            <person name="Nylinder S."/>
            <person name="Hedman E."/>
            <person name="Kallberg Y."/>
        </authorList>
    </citation>
    <scope>NUCLEOTIDE SEQUENCE [LARGE SCALE GENOMIC DNA]</scope>
</reference>
<protein>
    <submittedName>
        <fullName evidence="1">Uncharacterized protein</fullName>
    </submittedName>
</protein>
<dbReference type="Proteomes" id="UP001497382">
    <property type="component" value="Unassembled WGS sequence"/>
</dbReference>